<name>A0ABV9JYU0_9BACI</name>
<dbReference type="EMBL" id="JBHSFT010000018">
    <property type="protein sequence ID" value="MFC4662970.1"/>
    <property type="molecule type" value="Genomic_DNA"/>
</dbReference>
<gene>
    <name evidence="1" type="ORF">ACFO3P_12355</name>
</gene>
<organism evidence="1 2">
    <name type="scientific">Oceanobacillus aidingensis</name>
    <dbReference type="NCBI Taxonomy" id="645964"/>
    <lineage>
        <taxon>Bacteria</taxon>
        <taxon>Bacillati</taxon>
        <taxon>Bacillota</taxon>
        <taxon>Bacilli</taxon>
        <taxon>Bacillales</taxon>
        <taxon>Bacillaceae</taxon>
        <taxon>Oceanobacillus</taxon>
    </lineage>
</organism>
<accession>A0ABV9JYU0</accession>
<reference evidence="2" key="1">
    <citation type="journal article" date="2019" name="Int. J. Syst. Evol. Microbiol.">
        <title>The Global Catalogue of Microorganisms (GCM) 10K type strain sequencing project: providing services to taxonomists for standard genome sequencing and annotation.</title>
        <authorList>
            <consortium name="The Broad Institute Genomics Platform"/>
            <consortium name="The Broad Institute Genome Sequencing Center for Infectious Disease"/>
            <person name="Wu L."/>
            <person name="Ma J."/>
        </authorList>
    </citation>
    <scope>NUCLEOTIDE SEQUENCE [LARGE SCALE GENOMIC DNA]</scope>
    <source>
        <strain evidence="2">CCUG 37257</strain>
    </source>
</reference>
<keyword evidence="2" id="KW-1185">Reference proteome</keyword>
<protein>
    <submittedName>
        <fullName evidence="1">Uncharacterized protein</fullName>
    </submittedName>
</protein>
<evidence type="ECO:0000313" key="2">
    <source>
        <dbReference type="Proteomes" id="UP001595988"/>
    </source>
</evidence>
<dbReference type="Proteomes" id="UP001595988">
    <property type="component" value="Unassembled WGS sequence"/>
</dbReference>
<sequence length="245" mass="28402">MISKVINSYDIHINGQQLRIIEKNELETVLQDYENKALMRNEPRGSKYVRLLIFQWSDDVLDVELHPNESVDNIRILLKGCISSLVDRGRINSKESYLVRNNGQMYEFQHGCLTTEKLPEVEKKQNMYLVNDKKIKVYEVDMELEIKNITAIKAYIHSKQDGNSDYLVLKQGEKQVVANKKGDILAYPIIEVVAVCAKEFSQEIITSFTGLKIHAEDMQLNYYLISNSQFYIEHSDIYAKGFIIK</sequence>
<comment type="caution">
    <text evidence="1">The sequence shown here is derived from an EMBL/GenBank/DDBJ whole genome shotgun (WGS) entry which is preliminary data.</text>
</comment>
<proteinExistence type="predicted"/>
<dbReference type="RefSeq" id="WP_193062485.1">
    <property type="nucleotide sequence ID" value="NZ_JBHSFT010000018.1"/>
</dbReference>
<evidence type="ECO:0000313" key="1">
    <source>
        <dbReference type="EMBL" id="MFC4662970.1"/>
    </source>
</evidence>